<evidence type="ECO:0000313" key="2">
    <source>
        <dbReference type="Proteomes" id="UP000030023"/>
    </source>
</evidence>
<sequence>MSSKNQNHNGGFDNTEQADPFPLLKQKFSGLRRRLRKRFFNQGIFAVFQTSLA</sequence>
<keyword evidence="2" id="KW-1185">Reference proteome</keyword>
<name>A0ABR4XTU5_9LACO</name>
<dbReference type="Proteomes" id="UP000030023">
    <property type="component" value="Unassembled WGS sequence"/>
</dbReference>
<reference evidence="1 2" key="1">
    <citation type="journal article" date="2014" name="Antonie Van Leeuwenhoek">
        <title>Oenococcus alcoholitolerans sp. nov., a lactic acid bacteria isolated from cachaca and ethanol fermentation processes.</title>
        <authorList>
            <person name="Badotti F."/>
            <person name="Moreira A.P."/>
            <person name="Tonon L.A."/>
            <person name="de Lucena B.T."/>
            <person name="Gomes Fde C."/>
            <person name="Kruger R."/>
            <person name="Thompson C.C."/>
            <person name="de Morais M.A.Jr."/>
            <person name="Rosa C.A."/>
            <person name="Thompson F.L."/>
        </authorList>
    </citation>
    <scope>NUCLEOTIDE SEQUENCE [LARGE SCALE GENOMIC DNA]</scope>
    <source>
        <strain evidence="1 2">UFRJ-M7.2.18</strain>
    </source>
</reference>
<evidence type="ECO:0000313" key="1">
    <source>
        <dbReference type="EMBL" id="KGO32506.1"/>
    </source>
</evidence>
<protein>
    <submittedName>
        <fullName evidence="1">Uncharacterized protein</fullName>
    </submittedName>
</protein>
<comment type="caution">
    <text evidence="1">The sequence shown here is derived from an EMBL/GenBank/DDBJ whole genome shotgun (WGS) entry which is preliminary data.</text>
</comment>
<accession>A0ABR4XTU5</accession>
<dbReference type="EMBL" id="AXCV01000011">
    <property type="protein sequence ID" value="KGO32506.1"/>
    <property type="molecule type" value="Genomic_DNA"/>
</dbReference>
<proteinExistence type="predicted"/>
<organism evidence="1 2">
    <name type="scientific">Oenococcus alcoholitolerans</name>
    <dbReference type="NCBI Taxonomy" id="931074"/>
    <lineage>
        <taxon>Bacteria</taxon>
        <taxon>Bacillati</taxon>
        <taxon>Bacillota</taxon>
        <taxon>Bacilli</taxon>
        <taxon>Lactobacillales</taxon>
        <taxon>Lactobacillaceae</taxon>
        <taxon>Oenococcus</taxon>
    </lineage>
</organism>
<gene>
    <name evidence="1" type="ORF">Q757_00600</name>
</gene>